<dbReference type="InterPro" id="IPR027417">
    <property type="entry name" value="P-loop_NTPase"/>
</dbReference>
<keyword evidence="3 5" id="KW-0067">ATP-binding</keyword>
<dbReference type="AlphaFoldDB" id="A0A1S2LS52"/>
<dbReference type="Pfam" id="PF00005">
    <property type="entry name" value="ABC_tran"/>
    <property type="match status" value="1"/>
</dbReference>
<feature type="domain" description="ABC transporter" evidence="4">
    <location>
        <begin position="2"/>
        <end position="230"/>
    </location>
</feature>
<evidence type="ECO:0000313" key="5">
    <source>
        <dbReference type="EMBL" id="OIJ14487.1"/>
    </source>
</evidence>
<comment type="caution">
    <text evidence="5">The sequence shown here is derived from an EMBL/GenBank/DDBJ whole genome shotgun (WGS) entry which is preliminary data.</text>
</comment>
<protein>
    <submittedName>
        <fullName evidence="5">Phosphate ABC transporter ATP-binding protein</fullName>
    </submittedName>
</protein>
<reference evidence="5 6" key="1">
    <citation type="submission" date="2016-10" db="EMBL/GenBank/DDBJ databases">
        <title>Draft genome sequences of four alkaliphilic bacteria belonging to the Anaerobacillus genus.</title>
        <authorList>
            <person name="Bassil N.M."/>
            <person name="Lloyd J.R."/>
        </authorList>
    </citation>
    <scope>NUCLEOTIDE SEQUENCE [LARGE SCALE GENOMIC DNA]</scope>
    <source>
        <strain evidence="5 6">DSM 18345</strain>
    </source>
</reference>
<dbReference type="PANTHER" id="PTHR43423:SF1">
    <property type="entry name" value="ABC TRANSPORTER I FAMILY MEMBER 17"/>
    <property type="match status" value="1"/>
</dbReference>
<dbReference type="Gene3D" id="3.40.50.300">
    <property type="entry name" value="P-loop containing nucleotide triphosphate hydrolases"/>
    <property type="match status" value="1"/>
</dbReference>
<evidence type="ECO:0000256" key="1">
    <source>
        <dbReference type="ARBA" id="ARBA00022448"/>
    </source>
</evidence>
<dbReference type="SUPFAM" id="SSF52540">
    <property type="entry name" value="P-loop containing nucleoside triphosphate hydrolases"/>
    <property type="match status" value="1"/>
</dbReference>
<dbReference type="GO" id="GO:0005524">
    <property type="term" value="F:ATP binding"/>
    <property type="evidence" value="ECO:0007669"/>
    <property type="project" value="UniProtKB-KW"/>
</dbReference>
<evidence type="ECO:0000313" key="6">
    <source>
        <dbReference type="Proteomes" id="UP000179524"/>
    </source>
</evidence>
<keyword evidence="6" id="KW-1185">Reference proteome</keyword>
<dbReference type="Proteomes" id="UP000179524">
    <property type="component" value="Unassembled WGS sequence"/>
</dbReference>
<keyword evidence="1" id="KW-0813">Transport</keyword>
<evidence type="ECO:0000259" key="4">
    <source>
        <dbReference type="PROSITE" id="PS50893"/>
    </source>
</evidence>
<dbReference type="PROSITE" id="PS50893">
    <property type="entry name" value="ABC_TRANSPORTER_2"/>
    <property type="match status" value="1"/>
</dbReference>
<dbReference type="PANTHER" id="PTHR43423">
    <property type="entry name" value="ABC TRANSPORTER I FAMILY MEMBER 17"/>
    <property type="match status" value="1"/>
</dbReference>
<dbReference type="OrthoDB" id="9785080at2"/>
<evidence type="ECO:0000256" key="3">
    <source>
        <dbReference type="ARBA" id="ARBA00022840"/>
    </source>
</evidence>
<dbReference type="EMBL" id="MLQR01000019">
    <property type="protein sequence ID" value="OIJ14487.1"/>
    <property type="molecule type" value="Genomic_DNA"/>
</dbReference>
<sequence length="232" mass="26075">MNGNYELQVKNVTTPRVSGISFNASLGNIISIIGPSGAGKSSLLLLLNRLIDPIKGEIRYHNKVLTLYPIIEIRRKIGLVFQTSSLFEGTVEDNLKYGPSLIGRWDTKRGPELLEKVQLSKEYLWRDVEQLSGGQQQRVALARTLANDPEILLLDEVTSALDLQSVDLIEQLLVSLSKEKKAIIMVTHNISQAERISDQLIFMKNGTIIEKGKTEELIHNPKTEELQQFLKE</sequence>
<proteinExistence type="predicted"/>
<accession>A0A1S2LS52</accession>
<keyword evidence="2" id="KW-0547">Nucleotide-binding</keyword>
<dbReference type="InterPro" id="IPR003439">
    <property type="entry name" value="ABC_transporter-like_ATP-bd"/>
</dbReference>
<name>A0A1S2LS52_9BACI</name>
<dbReference type="InterPro" id="IPR017871">
    <property type="entry name" value="ABC_transporter-like_CS"/>
</dbReference>
<dbReference type="SMART" id="SM00382">
    <property type="entry name" value="AAA"/>
    <property type="match status" value="1"/>
</dbReference>
<evidence type="ECO:0000256" key="2">
    <source>
        <dbReference type="ARBA" id="ARBA00022741"/>
    </source>
</evidence>
<dbReference type="GO" id="GO:0016887">
    <property type="term" value="F:ATP hydrolysis activity"/>
    <property type="evidence" value="ECO:0007669"/>
    <property type="project" value="InterPro"/>
</dbReference>
<gene>
    <name evidence="5" type="ORF">BKP37_08110</name>
</gene>
<dbReference type="InterPro" id="IPR003593">
    <property type="entry name" value="AAA+_ATPase"/>
</dbReference>
<dbReference type="RefSeq" id="WP_071309107.1">
    <property type="nucleotide sequence ID" value="NZ_MLQR01000019.1"/>
</dbReference>
<organism evidence="5 6">
    <name type="scientific">Anaerobacillus alkalilacustris</name>
    <dbReference type="NCBI Taxonomy" id="393763"/>
    <lineage>
        <taxon>Bacteria</taxon>
        <taxon>Bacillati</taxon>
        <taxon>Bacillota</taxon>
        <taxon>Bacilli</taxon>
        <taxon>Bacillales</taxon>
        <taxon>Bacillaceae</taxon>
        <taxon>Anaerobacillus</taxon>
    </lineage>
</organism>
<dbReference type="PROSITE" id="PS00211">
    <property type="entry name" value="ABC_TRANSPORTER_1"/>
    <property type="match status" value="1"/>
</dbReference>